<evidence type="ECO:0000259" key="1">
    <source>
        <dbReference type="Pfam" id="PF13614"/>
    </source>
</evidence>
<proteinExistence type="predicted"/>
<dbReference type="InterPro" id="IPR050678">
    <property type="entry name" value="DNA_Partitioning_ATPase"/>
</dbReference>
<dbReference type="PANTHER" id="PTHR13696:SF52">
    <property type="entry name" value="PARA FAMILY PROTEIN CT_582"/>
    <property type="match status" value="1"/>
</dbReference>
<dbReference type="Gene3D" id="3.40.50.300">
    <property type="entry name" value="P-loop containing nucleotide triphosphate hydrolases"/>
    <property type="match status" value="1"/>
</dbReference>
<dbReference type="PANTHER" id="PTHR13696">
    <property type="entry name" value="P-LOOP CONTAINING NUCLEOSIDE TRIPHOSPHATE HYDROLASE"/>
    <property type="match status" value="1"/>
</dbReference>
<dbReference type="AlphaFoldDB" id="A0A177ECP5"/>
<accession>A0A177ECP5</accession>
<dbReference type="EMBL" id="LSFI01000001">
    <property type="protein sequence ID" value="OAG28769.1"/>
    <property type="molecule type" value="Genomic_DNA"/>
</dbReference>
<dbReference type="OrthoDB" id="9815116at2"/>
<protein>
    <submittedName>
        <fullName evidence="2">Chromosome partitioning protein ParA</fullName>
    </submittedName>
</protein>
<comment type="caution">
    <text evidence="2">The sequence shown here is derived from an EMBL/GenBank/DDBJ whole genome shotgun (WGS) entry which is preliminary data.</text>
</comment>
<dbReference type="FunFam" id="3.40.50.300:FF:000285">
    <property type="entry name" value="Sporulation initiation inhibitor Soj"/>
    <property type="match status" value="1"/>
</dbReference>
<gene>
    <name evidence="2" type="ORF">TH606_00025</name>
</gene>
<evidence type="ECO:0000313" key="3">
    <source>
        <dbReference type="Proteomes" id="UP000076964"/>
    </source>
</evidence>
<keyword evidence="3" id="KW-1185">Reference proteome</keyword>
<reference evidence="2 3" key="1">
    <citation type="submission" date="2016-02" db="EMBL/GenBank/DDBJ databases">
        <title>Draft genome sequence of Thermodesulfatator sp. S606.</title>
        <authorList>
            <person name="Lai Q."/>
            <person name="Cao J."/>
            <person name="Dupont S."/>
            <person name="Shao Z."/>
            <person name="Jebbar M."/>
            <person name="Alain K."/>
        </authorList>
    </citation>
    <scope>NUCLEOTIDE SEQUENCE [LARGE SCALE GENOMIC DNA]</scope>
    <source>
        <strain evidence="2 3">S606</strain>
    </source>
</reference>
<feature type="domain" description="AAA" evidence="1">
    <location>
        <begin position="3"/>
        <end position="174"/>
    </location>
</feature>
<dbReference type="SUPFAM" id="SSF52540">
    <property type="entry name" value="P-loop containing nucleoside triphosphate hydrolases"/>
    <property type="match status" value="1"/>
</dbReference>
<sequence>MSRIIAVANQKGGVGKTTTALNLAAALAILGQEVLLVDVDPQANASSGLGLRGVSPNLYDILLNGIFPEKALYKTDYPKLEVLPSTIDLIGCEVELAAAQGRERLLVQVIGNLAERYRYIIIDCPPSLGILTLNALVTAQGVLIPLQCEYYALEGLSLLINTVRKVKKAFNPRLYLYGILLTMYDGRNKLTRQVEAEVRKHFGRAVFETVIPRNVRLSEAPSHGKPIFAYDPSSRGARAYMTLAQEILKREAKLGKV</sequence>
<evidence type="ECO:0000313" key="2">
    <source>
        <dbReference type="EMBL" id="OAG28769.1"/>
    </source>
</evidence>
<dbReference type="STRING" id="1795632.TH606_00025"/>
<dbReference type="CDD" id="cd02042">
    <property type="entry name" value="ParAB_family"/>
    <property type="match status" value="1"/>
</dbReference>
<dbReference type="Pfam" id="PF13614">
    <property type="entry name" value="AAA_31"/>
    <property type="match status" value="1"/>
</dbReference>
<dbReference type="RefSeq" id="WP_068540472.1">
    <property type="nucleotide sequence ID" value="NZ_LSFI01000001.1"/>
</dbReference>
<organism evidence="2 3">
    <name type="scientific">Thermodesulfatator autotrophicus</name>
    <dbReference type="NCBI Taxonomy" id="1795632"/>
    <lineage>
        <taxon>Bacteria</taxon>
        <taxon>Pseudomonadati</taxon>
        <taxon>Thermodesulfobacteriota</taxon>
        <taxon>Thermodesulfobacteria</taxon>
        <taxon>Thermodesulfobacteriales</taxon>
        <taxon>Thermodesulfatatoraceae</taxon>
        <taxon>Thermodesulfatator</taxon>
    </lineage>
</organism>
<dbReference type="InterPro" id="IPR027417">
    <property type="entry name" value="P-loop_NTPase"/>
</dbReference>
<dbReference type="PIRSF" id="PIRSF009320">
    <property type="entry name" value="Nuc_binding_HP_1000"/>
    <property type="match status" value="1"/>
</dbReference>
<name>A0A177ECP5_9BACT</name>
<dbReference type="Proteomes" id="UP000076964">
    <property type="component" value="Unassembled WGS sequence"/>
</dbReference>
<dbReference type="InterPro" id="IPR025669">
    <property type="entry name" value="AAA_dom"/>
</dbReference>